<gene>
    <name evidence="6" type="ORF">A2161_19400</name>
</gene>
<comment type="caution">
    <text evidence="6">The sequence shown here is derived from an EMBL/GenBank/DDBJ whole genome shotgun (WGS) entry which is preliminary data.</text>
</comment>
<evidence type="ECO:0000313" key="7">
    <source>
        <dbReference type="Proteomes" id="UP000179266"/>
    </source>
</evidence>
<dbReference type="SUPFAM" id="SSF53448">
    <property type="entry name" value="Nucleotide-diphospho-sugar transferases"/>
    <property type="match status" value="1"/>
</dbReference>
<sequence>MKILAITGFIVSFILSVYPVIIYPLHIRRKSRNRKLLTHPGLPNITVIVPVFNEEDFISQKIANIRESNYPSEKMNIIVVDNSSTDRTASIAGSMNVKVIQSKRGKVFAINQALDQVDTDIVVITDVDIRMDARAIKNLVQSLGDDIAAASAQILIEEHNLFYIKSKKHYHERDWQIRYFESLVDSCCSSDGRIMAIDRRVIDKYPEDALVDDFELTFMVKQKNTRGILNPEAIGWEACPPNLKAEIEQIARRAAIGILTAWRYRSFLFNSRYGDFGKLIFPVRRFLIFFLPFLIFFQAIAVVYLFKIWGALILGILGVVMIVRGNFYPYIQFAGIIKGFWDIVSGRIRKGGIWERYRNKSKPER</sequence>
<name>A0A1F7RSI0_9BACT</name>
<keyword evidence="2" id="KW-0328">Glycosyltransferase</keyword>
<dbReference type="Pfam" id="PF00535">
    <property type="entry name" value="Glycos_transf_2"/>
    <property type="match status" value="1"/>
</dbReference>
<dbReference type="InterPro" id="IPR029044">
    <property type="entry name" value="Nucleotide-diphossugar_trans"/>
</dbReference>
<dbReference type="Gene3D" id="3.90.550.10">
    <property type="entry name" value="Spore Coat Polysaccharide Biosynthesis Protein SpsA, Chain A"/>
    <property type="match status" value="1"/>
</dbReference>
<keyword evidence="3" id="KW-0808">Transferase</keyword>
<comment type="similarity">
    <text evidence="1">Belongs to the glycosyltransferase 2 family.</text>
</comment>
<evidence type="ECO:0000313" key="6">
    <source>
        <dbReference type="EMBL" id="OGL44503.1"/>
    </source>
</evidence>
<evidence type="ECO:0000259" key="5">
    <source>
        <dbReference type="Pfam" id="PF00535"/>
    </source>
</evidence>
<feature type="domain" description="Glycosyltransferase 2-like" evidence="5">
    <location>
        <begin position="46"/>
        <end position="201"/>
    </location>
</feature>
<reference evidence="6 7" key="1">
    <citation type="journal article" date="2016" name="Nat. Commun.">
        <title>Thousands of microbial genomes shed light on interconnected biogeochemical processes in an aquifer system.</title>
        <authorList>
            <person name="Anantharaman K."/>
            <person name="Brown C.T."/>
            <person name="Hug L.A."/>
            <person name="Sharon I."/>
            <person name="Castelle C.J."/>
            <person name="Probst A.J."/>
            <person name="Thomas B.C."/>
            <person name="Singh A."/>
            <person name="Wilkins M.J."/>
            <person name="Karaoz U."/>
            <person name="Brodie E.L."/>
            <person name="Williams K.H."/>
            <person name="Hubbard S.S."/>
            <person name="Banfield J.F."/>
        </authorList>
    </citation>
    <scope>NUCLEOTIDE SEQUENCE [LARGE SCALE GENOMIC DNA]</scope>
</reference>
<protein>
    <recommendedName>
        <fullName evidence="5">Glycosyltransferase 2-like domain-containing protein</fullName>
    </recommendedName>
</protein>
<keyword evidence="4" id="KW-1133">Transmembrane helix</keyword>
<dbReference type="GO" id="GO:0016757">
    <property type="term" value="F:glycosyltransferase activity"/>
    <property type="evidence" value="ECO:0007669"/>
    <property type="project" value="UniProtKB-KW"/>
</dbReference>
<dbReference type="Proteomes" id="UP000179266">
    <property type="component" value="Unassembled WGS sequence"/>
</dbReference>
<evidence type="ECO:0000256" key="2">
    <source>
        <dbReference type="ARBA" id="ARBA00022676"/>
    </source>
</evidence>
<evidence type="ECO:0000256" key="1">
    <source>
        <dbReference type="ARBA" id="ARBA00006739"/>
    </source>
</evidence>
<proteinExistence type="inferred from homology"/>
<evidence type="ECO:0000256" key="3">
    <source>
        <dbReference type="ARBA" id="ARBA00022679"/>
    </source>
</evidence>
<evidence type="ECO:0000256" key="4">
    <source>
        <dbReference type="SAM" id="Phobius"/>
    </source>
</evidence>
<feature type="transmembrane region" description="Helical" evidence="4">
    <location>
        <begin position="286"/>
        <end position="306"/>
    </location>
</feature>
<dbReference type="InterPro" id="IPR001173">
    <property type="entry name" value="Glyco_trans_2-like"/>
</dbReference>
<feature type="transmembrane region" description="Helical" evidence="4">
    <location>
        <begin position="6"/>
        <end position="25"/>
    </location>
</feature>
<feature type="transmembrane region" description="Helical" evidence="4">
    <location>
        <begin position="312"/>
        <end position="331"/>
    </location>
</feature>
<dbReference type="AlphaFoldDB" id="A0A1F7RSI0"/>
<accession>A0A1F7RSI0</accession>
<dbReference type="PANTHER" id="PTHR43630:SF1">
    <property type="entry name" value="POLY-BETA-1,6-N-ACETYL-D-GLUCOSAMINE SYNTHASE"/>
    <property type="match status" value="1"/>
</dbReference>
<dbReference type="EMBL" id="MGDD01000221">
    <property type="protein sequence ID" value="OGL44503.1"/>
    <property type="molecule type" value="Genomic_DNA"/>
</dbReference>
<dbReference type="PANTHER" id="PTHR43630">
    <property type="entry name" value="POLY-BETA-1,6-N-ACETYL-D-GLUCOSAMINE SYNTHASE"/>
    <property type="match status" value="1"/>
</dbReference>
<keyword evidence="4" id="KW-0472">Membrane</keyword>
<organism evidence="6 7">
    <name type="scientific">Candidatus Schekmanbacteria bacterium RBG_13_48_7</name>
    <dbReference type="NCBI Taxonomy" id="1817878"/>
    <lineage>
        <taxon>Bacteria</taxon>
        <taxon>Candidatus Schekmaniibacteriota</taxon>
    </lineage>
</organism>
<keyword evidence="4" id="KW-0812">Transmembrane</keyword>